<gene>
    <name evidence="2" type="ORF">BDU57DRAFT_302369</name>
</gene>
<protein>
    <submittedName>
        <fullName evidence="2">Uncharacterized protein</fullName>
    </submittedName>
</protein>
<name>A0A6A5QIQ9_AMPQU</name>
<evidence type="ECO:0000313" key="3">
    <source>
        <dbReference type="Proteomes" id="UP000800096"/>
    </source>
</evidence>
<feature type="compositionally biased region" description="Low complexity" evidence="1">
    <location>
        <begin position="145"/>
        <end position="160"/>
    </location>
</feature>
<reference evidence="2" key="1">
    <citation type="journal article" date="2020" name="Stud. Mycol.">
        <title>101 Dothideomycetes genomes: a test case for predicting lifestyles and emergence of pathogens.</title>
        <authorList>
            <person name="Haridas S."/>
            <person name="Albert R."/>
            <person name="Binder M."/>
            <person name="Bloem J."/>
            <person name="Labutti K."/>
            <person name="Salamov A."/>
            <person name="Andreopoulos B."/>
            <person name="Baker S."/>
            <person name="Barry K."/>
            <person name="Bills G."/>
            <person name="Bluhm B."/>
            <person name="Cannon C."/>
            <person name="Castanera R."/>
            <person name="Culley D."/>
            <person name="Daum C."/>
            <person name="Ezra D."/>
            <person name="Gonzalez J."/>
            <person name="Henrissat B."/>
            <person name="Kuo A."/>
            <person name="Liang C."/>
            <person name="Lipzen A."/>
            <person name="Lutzoni F."/>
            <person name="Magnuson J."/>
            <person name="Mondo S."/>
            <person name="Nolan M."/>
            <person name="Ohm R."/>
            <person name="Pangilinan J."/>
            <person name="Park H.-J."/>
            <person name="Ramirez L."/>
            <person name="Alfaro M."/>
            <person name="Sun H."/>
            <person name="Tritt A."/>
            <person name="Yoshinaga Y."/>
            <person name="Zwiers L.-H."/>
            <person name="Turgeon B."/>
            <person name="Goodwin S."/>
            <person name="Spatafora J."/>
            <person name="Crous P."/>
            <person name="Grigoriev I."/>
        </authorList>
    </citation>
    <scope>NUCLEOTIDE SEQUENCE</scope>
    <source>
        <strain evidence="2">HMLAC05119</strain>
    </source>
</reference>
<dbReference type="OrthoDB" id="3693611at2759"/>
<feature type="compositionally biased region" description="Polar residues" evidence="1">
    <location>
        <begin position="642"/>
        <end position="659"/>
    </location>
</feature>
<accession>A0A6A5QIQ9</accession>
<feature type="region of interest" description="Disordered" evidence="1">
    <location>
        <begin position="231"/>
        <end position="274"/>
    </location>
</feature>
<evidence type="ECO:0000313" key="2">
    <source>
        <dbReference type="EMBL" id="KAF1914720.1"/>
    </source>
</evidence>
<dbReference type="Proteomes" id="UP000800096">
    <property type="component" value="Unassembled WGS sequence"/>
</dbReference>
<proteinExistence type="predicted"/>
<dbReference type="AlphaFoldDB" id="A0A6A5QIQ9"/>
<feature type="region of interest" description="Disordered" evidence="1">
    <location>
        <begin position="642"/>
        <end position="685"/>
    </location>
</feature>
<sequence>MSAYRNSSEGLGVFNVNSANDKAGKSSKIVPAVPIININATWLAAPIVSMTKTQLKKFKAQEKKEKTERARMIAEAKKNGVEFEQTPFVIRSDDTATETIMSSASTPSASVTLTSDVAVRAASASATMELIPSAAEDIETDSPSEHGSSGSSSGNASCTSPQNTRPSRRAELIANGVVGPRQATNKNKKKNRKPLDKAAKKDHAVVNPFMQAFLANKDSRPASKTAWEKFQTANGIRIRRNTPQAASSQAGSPDTLMGGMTPDAGAEEPLEESAPLRVAGPNASDLCASPIREGGFVDQDAEHFFADASGEFQYAHDLIEDGPATAAFDTQDIVAGLHNLDGELEEDFFENFEQLSSDDGYEHLIVEELASATKECIVEDPVASSEELINEVTVGQEPTALKDTVTKESPLTFLSFPNKTEYPPILSRDQELALISAHISPLVLSVAQKKPSRAEKKAAAKAKQLAAPYVTPNIVGEPPVLIADPLVNQDTLPVVEEEPVLAPYSMTVRTMSEDQVPVASEDFKDTYLADFLAMPNGCGQGVAARELEAQLVGLHVAPYVELVSKKRGKMSKHDKKAKKMQKVAATAEVPKNVDSALPASLVIDIPIEVPVIVDWVADIEDISVSENIIIKQEVDNTDSVDISFSTDQFSPQSTPNSKCQSDRDPLTPASLRPSPRRQAPAVKVTPELHRKAHLARNTFLGIHSLEDFLDKLDFEQSDLTTTKEDVCATFAALSTEEFKINQGRHPDAVISNLQSPIAQRKIKMGNTTLYGFLHAIDFEDEVANVSSIVDAFNNAASGSQETSSKVLRALAA</sequence>
<evidence type="ECO:0000256" key="1">
    <source>
        <dbReference type="SAM" id="MobiDB-lite"/>
    </source>
</evidence>
<feature type="region of interest" description="Disordered" evidence="1">
    <location>
        <begin position="137"/>
        <end position="203"/>
    </location>
</feature>
<organism evidence="2 3">
    <name type="scientific">Ampelomyces quisqualis</name>
    <name type="common">Powdery mildew agent</name>
    <dbReference type="NCBI Taxonomy" id="50730"/>
    <lineage>
        <taxon>Eukaryota</taxon>
        <taxon>Fungi</taxon>
        <taxon>Dikarya</taxon>
        <taxon>Ascomycota</taxon>
        <taxon>Pezizomycotina</taxon>
        <taxon>Dothideomycetes</taxon>
        <taxon>Pleosporomycetidae</taxon>
        <taxon>Pleosporales</taxon>
        <taxon>Pleosporineae</taxon>
        <taxon>Phaeosphaeriaceae</taxon>
        <taxon>Ampelomyces</taxon>
    </lineage>
</organism>
<keyword evidence="3" id="KW-1185">Reference proteome</keyword>
<dbReference type="EMBL" id="ML979137">
    <property type="protein sequence ID" value="KAF1914720.1"/>
    <property type="molecule type" value="Genomic_DNA"/>
</dbReference>
<feature type="compositionally biased region" description="Basic and acidic residues" evidence="1">
    <location>
        <begin position="193"/>
        <end position="203"/>
    </location>
</feature>
<feature type="compositionally biased region" description="Polar residues" evidence="1">
    <location>
        <begin position="241"/>
        <end position="252"/>
    </location>
</feature>